<dbReference type="AlphaFoldDB" id="A0A1G7G1I6"/>
<keyword evidence="2" id="KW-1185">Reference proteome</keyword>
<organism evidence="1 2">
    <name type="scientific">Fontibacillus panacisegetis</name>
    <dbReference type="NCBI Taxonomy" id="670482"/>
    <lineage>
        <taxon>Bacteria</taxon>
        <taxon>Bacillati</taxon>
        <taxon>Bacillota</taxon>
        <taxon>Bacilli</taxon>
        <taxon>Bacillales</taxon>
        <taxon>Paenibacillaceae</taxon>
        <taxon>Fontibacillus</taxon>
    </lineage>
</organism>
<dbReference type="RefSeq" id="WP_425432105.1">
    <property type="nucleotide sequence ID" value="NZ_FNBG01000002.1"/>
</dbReference>
<name>A0A1G7G1I6_9BACL</name>
<dbReference type="STRING" id="670482.SAMN04488542_102252"/>
<gene>
    <name evidence="1" type="ORF">SAMN04488542_102252</name>
</gene>
<evidence type="ECO:0000313" key="1">
    <source>
        <dbReference type="EMBL" id="SDE81981.1"/>
    </source>
</evidence>
<dbReference type="EMBL" id="FNBG01000002">
    <property type="protein sequence ID" value="SDE81981.1"/>
    <property type="molecule type" value="Genomic_DNA"/>
</dbReference>
<reference evidence="1 2" key="1">
    <citation type="submission" date="2016-10" db="EMBL/GenBank/DDBJ databases">
        <authorList>
            <person name="de Groot N.N."/>
        </authorList>
    </citation>
    <scope>NUCLEOTIDE SEQUENCE [LARGE SCALE GENOMIC DNA]</scope>
    <source>
        <strain evidence="1 2">DSM 28129</strain>
    </source>
</reference>
<sequence>MTLVSKYTGQIVEIIYMDRAGKITQRHIKIHGIRGDLVRATCMVTGEPRAFRLDRILAWNCSKIQHNNRGVLRGG</sequence>
<protein>
    <recommendedName>
        <fullName evidence="3">WYL domain-containing protein</fullName>
    </recommendedName>
</protein>
<accession>A0A1G7G1I6</accession>
<dbReference type="Proteomes" id="UP000198972">
    <property type="component" value="Unassembled WGS sequence"/>
</dbReference>
<evidence type="ECO:0000313" key="2">
    <source>
        <dbReference type="Proteomes" id="UP000198972"/>
    </source>
</evidence>
<evidence type="ECO:0008006" key="3">
    <source>
        <dbReference type="Google" id="ProtNLM"/>
    </source>
</evidence>
<proteinExistence type="predicted"/>